<reference evidence="1 2" key="1">
    <citation type="submission" date="2019-05" db="EMBL/GenBank/DDBJ databases">
        <title>Another draft genome of Portunus trituberculatus and its Hox gene families provides insights of decapod evolution.</title>
        <authorList>
            <person name="Jeong J.-H."/>
            <person name="Song I."/>
            <person name="Kim S."/>
            <person name="Choi T."/>
            <person name="Kim D."/>
            <person name="Ryu S."/>
            <person name="Kim W."/>
        </authorList>
    </citation>
    <scope>NUCLEOTIDE SEQUENCE [LARGE SCALE GENOMIC DNA]</scope>
    <source>
        <tissue evidence="1">Muscle</tissue>
    </source>
</reference>
<name>A0A5B7HXP2_PORTR</name>
<evidence type="ECO:0000313" key="2">
    <source>
        <dbReference type="Proteomes" id="UP000324222"/>
    </source>
</evidence>
<proteinExistence type="predicted"/>
<dbReference type="EMBL" id="VSRR010046938">
    <property type="protein sequence ID" value="MPC77861.1"/>
    <property type="molecule type" value="Genomic_DNA"/>
</dbReference>
<sequence length="110" mass="12571">MYGVYTSADTAQIWHLVIEENKSERGSSPELEPTDIIAEGIDLEPVMKEGLESTDDRVKGLPHIVMQPWKNEINLNAMMLPENLDMMQQLLECSQQINLYSDTSHIFCFN</sequence>
<accession>A0A5B7HXP2</accession>
<dbReference type="Proteomes" id="UP000324222">
    <property type="component" value="Unassembled WGS sequence"/>
</dbReference>
<gene>
    <name evidence="1" type="ORF">E2C01_072330</name>
</gene>
<evidence type="ECO:0000313" key="1">
    <source>
        <dbReference type="EMBL" id="MPC77861.1"/>
    </source>
</evidence>
<dbReference type="AlphaFoldDB" id="A0A5B7HXP2"/>
<keyword evidence="2" id="KW-1185">Reference proteome</keyword>
<comment type="caution">
    <text evidence="1">The sequence shown here is derived from an EMBL/GenBank/DDBJ whole genome shotgun (WGS) entry which is preliminary data.</text>
</comment>
<organism evidence="1 2">
    <name type="scientific">Portunus trituberculatus</name>
    <name type="common">Swimming crab</name>
    <name type="synonym">Neptunus trituberculatus</name>
    <dbReference type="NCBI Taxonomy" id="210409"/>
    <lineage>
        <taxon>Eukaryota</taxon>
        <taxon>Metazoa</taxon>
        <taxon>Ecdysozoa</taxon>
        <taxon>Arthropoda</taxon>
        <taxon>Crustacea</taxon>
        <taxon>Multicrustacea</taxon>
        <taxon>Malacostraca</taxon>
        <taxon>Eumalacostraca</taxon>
        <taxon>Eucarida</taxon>
        <taxon>Decapoda</taxon>
        <taxon>Pleocyemata</taxon>
        <taxon>Brachyura</taxon>
        <taxon>Eubrachyura</taxon>
        <taxon>Portunoidea</taxon>
        <taxon>Portunidae</taxon>
        <taxon>Portuninae</taxon>
        <taxon>Portunus</taxon>
    </lineage>
</organism>
<protein>
    <submittedName>
        <fullName evidence="1">Uncharacterized protein</fullName>
    </submittedName>
</protein>